<reference evidence="2" key="1">
    <citation type="journal article" date="2014" name="Int. J. Syst. Evol. Microbiol.">
        <title>Complete genome sequence of Corynebacterium casei LMG S-19264T (=DSM 44701T), isolated from a smear-ripened cheese.</title>
        <authorList>
            <consortium name="US DOE Joint Genome Institute (JGI-PGF)"/>
            <person name="Walter F."/>
            <person name="Albersmeier A."/>
            <person name="Kalinowski J."/>
            <person name="Ruckert C."/>
        </authorList>
    </citation>
    <scope>NUCLEOTIDE SEQUENCE</scope>
    <source>
        <strain evidence="2">VKM Ac-2007</strain>
    </source>
</reference>
<dbReference type="EMBL" id="BSEV01000017">
    <property type="protein sequence ID" value="GLK12541.1"/>
    <property type="molecule type" value="Genomic_DNA"/>
</dbReference>
<feature type="signal peptide" evidence="1">
    <location>
        <begin position="1"/>
        <end position="30"/>
    </location>
</feature>
<proteinExistence type="predicted"/>
<name>A0A9W6I5S3_9ACTN</name>
<evidence type="ECO:0000313" key="3">
    <source>
        <dbReference type="Proteomes" id="UP001143474"/>
    </source>
</evidence>
<evidence type="ECO:0000256" key="1">
    <source>
        <dbReference type="SAM" id="SignalP"/>
    </source>
</evidence>
<keyword evidence="1" id="KW-0732">Signal</keyword>
<keyword evidence="3" id="KW-1185">Reference proteome</keyword>
<comment type="caution">
    <text evidence="2">The sequence shown here is derived from an EMBL/GenBank/DDBJ whole genome shotgun (WGS) entry which is preliminary data.</text>
</comment>
<dbReference type="AlphaFoldDB" id="A0A9W6I5S3"/>
<protein>
    <submittedName>
        <fullName evidence="2">Uncharacterized protein</fullName>
    </submittedName>
</protein>
<feature type="chain" id="PRO_5040901925" evidence="1">
    <location>
        <begin position="31"/>
        <end position="113"/>
    </location>
</feature>
<dbReference type="RefSeq" id="WP_271220869.1">
    <property type="nucleotide sequence ID" value="NZ_BAAAVD010000037.1"/>
</dbReference>
<accession>A0A9W6I5S3</accession>
<gene>
    <name evidence="2" type="ORF">GCM10017600_59510</name>
</gene>
<evidence type="ECO:0000313" key="2">
    <source>
        <dbReference type="EMBL" id="GLK12541.1"/>
    </source>
</evidence>
<dbReference type="Proteomes" id="UP001143474">
    <property type="component" value="Unassembled WGS sequence"/>
</dbReference>
<sequence>MRTHRIRHAVATVAMVGLATLATSALPAAAAAASNTSEWLKNCSYVWSAWDPDEGAAAGYSYCKTPYQVYQHRVVLGCYYGGWAYGPWVRAWETSDTTCVDGSGASSGAVEVR</sequence>
<organism evidence="2 3">
    <name type="scientific">Streptosporangium carneum</name>
    <dbReference type="NCBI Taxonomy" id="47481"/>
    <lineage>
        <taxon>Bacteria</taxon>
        <taxon>Bacillati</taxon>
        <taxon>Actinomycetota</taxon>
        <taxon>Actinomycetes</taxon>
        <taxon>Streptosporangiales</taxon>
        <taxon>Streptosporangiaceae</taxon>
        <taxon>Streptosporangium</taxon>
    </lineage>
</organism>
<reference evidence="2" key="2">
    <citation type="submission" date="2023-01" db="EMBL/GenBank/DDBJ databases">
        <authorList>
            <person name="Sun Q."/>
            <person name="Evtushenko L."/>
        </authorList>
    </citation>
    <scope>NUCLEOTIDE SEQUENCE</scope>
    <source>
        <strain evidence="2">VKM Ac-2007</strain>
    </source>
</reference>